<name>A0ABD1Y1J0_9MARC</name>
<organism evidence="1 2">
    <name type="scientific">Riccia fluitans</name>
    <dbReference type="NCBI Taxonomy" id="41844"/>
    <lineage>
        <taxon>Eukaryota</taxon>
        <taxon>Viridiplantae</taxon>
        <taxon>Streptophyta</taxon>
        <taxon>Embryophyta</taxon>
        <taxon>Marchantiophyta</taxon>
        <taxon>Marchantiopsida</taxon>
        <taxon>Marchantiidae</taxon>
        <taxon>Marchantiales</taxon>
        <taxon>Ricciaceae</taxon>
        <taxon>Riccia</taxon>
    </lineage>
</organism>
<comment type="caution">
    <text evidence="1">The sequence shown here is derived from an EMBL/GenBank/DDBJ whole genome shotgun (WGS) entry which is preliminary data.</text>
</comment>
<dbReference type="AlphaFoldDB" id="A0ABD1Y1J0"/>
<dbReference type="Proteomes" id="UP001605036">
    <property type="component" value="Unassembled WGS sequence"/>
</dbReference>
<evidence type="ECO:0000313" key="1">
    <source>
        <dbReference type="EMBL" id="KAL2620553.1"/>
    </source>
</evidence>
<reference evidence="1 2" key="1">
    <citation type="submission" date="2024-09" db="EMBL/GenBank/DDBJ databases">
        <title>Chromosome-scale assembly of Riccia fluitans.</title>
        <authorList>
            <person name="Paukszto L."/>
            <person name="Sawicki J."/>
            <person name="Karawczyk K."/>
            <person name="Piernik-Szablinska J."/>
            <person name="Szczecinska M."/>
            <person name="Mazdziarz M."/>
        </authorList>
    </citation>
    <scope>NUCLEOTIDE SEQUENCE [LARGE SCALE GENOMIC DNA]</scope>
    <source>
        <strain evidence="1">Rf_01</strain>
        <tissue evidence="1">Aerial parts of the thallus</tissue>
    </source>
</reference>
<accession>A0ABD1Y1J0</accession>
<dbReference type="EMBL" id="JBHFFA010000006">
    <property type="protein sequence ID" value="KAL2620553.1"/>
    <property type="molecule type" value="Genomic_DNA"/>
</dbReference>
<sequence length="91" mass="9517">MCVADIRKIDILVLPSAEARARIFGEVGTFEASGVLGLPKLAVAGASGVMGLPKLAGSARAHNAHKVETADSYWMFKSAPLARISCISNFS</sequence>
<gene>
    <name evidence="1" type="ORF">R1flu_000758</name>
</gene>
<keyword evidence="2" id="KW-1185">Reference proteome</keyword>
<protein>
    <submittedName>
        <fullName evidence="1">Uncharacterized protein</fullName>
    </submittedName>
</protein>
<proteinExistence type="predicted"/>
<evidence type="ECO:0000313" key="2">
    <source>
        <dbReference type="Proteomes" id="UP001605036"/>
    </source>
</evidence>